<gene>
    <name evidence="3" type="ORF">RchiOBHm_Chr4g0394211</name>
</gene>
<dbReference type="Proteomes" id="UP000238479">
    <property type="component" value="Chromosome 4"/>
</dbReference>
<comment type="caution">
    <text evidence="3">The sequence shown here is derived from an EMBL/GenBank/DDBJ whole genome shotgun (WGS) entry which is preliminary data.</text>
</comment>
<protein>
    <submittedName>
        <fullName evidence="3">Putative CRIB domain-containing protein</fullName>
    </submittedName>
</protein>
<dbReference type="Gene3D" id="3.90.810.10">
    <property type="entry name" value="CRIB domain"/>
    <property type="match status" value="1"/>
</dbReference>
<evidence type="ECO:0000313" key="3">
    <source>
        <dbReference type="EMBL" id="PRQ36672.1"/>
    </source>
</evidence>
<dbReference type="PANTHER" id="PTHR46325">
    <property type="entry name" value="CRIB DOMAIN-CONTAINING PROTEIN RIC8"/>
    <property type="match status" value="1"/>
</dbReference>
<dbReference type="OrthoDB" id="4206278at2759"/>
<dbReference type="EMBL" id="PDCK01000042">
    <property type="protein sequence ID" value="PRQ36672.1"/>
    <property type="molecule type" value="Genomic_DNA"/>
</dbReference>
<dbReference type="InterPro" id="IPR000095">
    <property type="entry name" value="CRIB_dom"/>
</dbReference>
<organism evidence="3 4">
    <name type="scientific">Rosa chinensis</name>
    <name type="common">China rose</name>
    <dbReference type="NCBI Taxonomy" id="74649"/>
    <lineage>
        <taxon>Eukaryota</taxon>
        <taxon>Viridiplantae</taxon>
        <taxon>Streptophyta</taxon>
        <taxon>Embryophyta</taxon>
        <taxon>Tracheophyta</taxon>
        <taxon>Spermatophyta</taxon>
        <taxon>Magnoliopsida</taxon>
        <taxon>eudicotyledons</taxon>
        <taxon>Gunneridae</taxon>
        <taxon>Pentapetalae</taxon>
        <taxon>rosids</taxon>
        <taxon>fabids</taxon>
        <taxon>Rosales</taxon>
        <taxon>Rosaceae</taxon>
        <taxon>Rosoideae</taxon>
        <taxon>Rosoideae incertae sedis</taxon>
        <taxon>Rosa</taxon>
    </lineage>
</organism>
<evidence type="ECO:0000256" key="1">
    <source>
        <dbReference type="SAM" id="MobiDB-lite"/>
    </source>
</evidence>
<dbReference type="FunFam" id="3.90.810.10:FF:000029">
    <property type="entry name" value="Elongation factor Ts, mitochondrial"/>
    <property type="match status" value="1"/>
</dbReference>
<dbReference type="PROSITE" id="PS50108">
    <property type="entry name" value="CRIB"/>
    <property type="match status" value="1"/>
</dbReference>
<evidence type="ECO:0000259" key="2">
    <source>
        <dbReference type="PROSITE" id="PS50108"/>
    </source>
</evidence>
<dbReference type="Pfam" id="PF00786">
    <property type="entry name" value="PBD"/>
    <property type="match status" value="1"/>
</dbReference>
<feature type="domain" description="CRIB" evidence="2">
    <location>
        <begin position="28"/>
        <end position="41"/>
    </location>
</feature>
<sequence>MATKVKGLLKGLRYITQIFEEKDQEIQIGFPTDVKHVAHIGWDGPSANSTPTWMSEFKSPQESAGQLAVKELSAKDINKTGLSIAQSMAHLNEIPKSTCSPSKKSSDGKSKKSSRRHRSAEASGVESPAREGSSRNSRRSRNSNNSLGSESPSHDPPGLPKLRKKKGSTDGGSTKSSRKPRSKGQTSLTDMSLEGSENGSPMHAAFAREKGSEVIPAGIHI</sequence>
<accession>A0A2P6QR63</accession>
<feature type="compositionally biased region" description="Polar residues" evidence="1">
    <location>
        <begin position="183"/>
        <end position="199"/>
    </location>
</feature>
<keyword evidence="4" id="KW-1185">Reference proteome</keyword>
<feature type="region of interest" description="Disordered" evidence="1">
    <location>
        <begin position="93"/>
        <end position="201"/>
    </location>
</feature>
<dbReference type="Gramene" id="PRQ36672">
    <property type="protein sequence ID" value="PRQ36672"/>
    <property type="gene ID" value="RchiOBHm_Chr4g0394211"/>
</dbReference>
<dbReference type="OMA" id="SKNDEMH"/>
<dbReference type="PANTHER" id="PTHR46325:SF40">
    <property type="entry name" value="CRIB DOMAIN-CONTAINING PROTEIN"/>
    <property type="match status" value="1"/>
</dbReference>
<dbReference type="InterPro" id="IPR036936">
    <property type="entry name" value="CRIB_dom_sf"/>
</dbReference>
<dbReference type="SMART" id="SM00285">
    <property type="entry name" value="PBD"/>
    <property type="match status" value="1"/>
</dbReference>
<name>A0A2P6QR63_ROSCH</name>
<proteinExistence type="predicted"/>
<reference evidence="3 4" key="1">
    <citation type="journal article" date="2018" name="Nat. Genet.">
        <title>The Rosa genome provides new insights in the design of modern roses.</title>
        <authorList>
            <person name="Bendahmane M."/>
        </authorList>
    </citation>
    <scope>NUCLEOTIDE SEQUENCE [LARGE SCALE GENOMIC DNA]</scope>
    <source>
        <strain evidence="4">cv. Old Blush</strain>
    </source>
</reference>
<dbReference type="STRING" id="74649.A0A2P6QR63"/>
<evidence type="ECO:0000313" key="4">
    <source>
        <dbReference type="Proteomes" id="UP000238479"/>
    </source>
</evidence>
<dbReference type="AlphaFoldDB" id="A0A2P6QR63"/>
<dbReference type="CDD" id="cd00132">
    <property type="entry name" value="CRIB"/>
    <property type="match status" value="1"/>
</dbReference>